<gene>
    <name evidence="6" type="ORF">SteCoe_31102</name>
    <name evidence="5" type="ORF">SteCoe_38009</name>
</gene>
<keyword evidence="7" id="KW-1185">Reference proteome</keyword>
<organism evidence="6 7">
    <name type="scientific">Stentor coeruleus</name>
    <dbReference type="NCBI Taxonomy" id="5963"/>
    <lineage>
        <taxon>Eukaryota</taxon>
        <taxon>Sar</taxon>
        <taxon>Alveolata</taxon>
        <taxon>Ciliophora</taxon>
        <taxon>Postciliodesmatophora</taxon>
        <taxon>Heterotrichea</taxon>
        <taxon>Heterotrichida</taxon>
        <taxon>Stentoridae</taxon>
        <taxon>Stentor</taxon>
    </lineage>
</organism>
<keyword evidence="2" id="KW-0489">Methyltransferase</keyword>
<dbReference type="EMBL" id="MPUH01002064">
    <property type="protein sequence ID" value="OMJ65554.1"/>
    <property type="molecule type" value="Genomic_DNA"/>
</dbReference>
<dbReference type="Gene3D" id="3.40.50.150">
    <property type="entry name" value="Vaccinia Virus protein VP39"/>
    <property type="match status" value="1"/>
</dbReference>
<dbReference type="Gene3D" id="1.10.150.170">
    <property type="entry name" value="Putative methyltransferase TM0872, insert domain"/>
    <property type="match status" value="1"/>
</dbReference>
<dbReference type="InterPro" id="IPR002903">
    <property type="entry name" value="RsmH"/>
</dbReference>
<dbReference type="PANTHER" id="PTHR11265:SF0">
    <property type="entry name" value="12S RRNA N4-METHYLCYTIDINE METHYLTRANSFERASE"/>
    <property type="match status" value="1"/>
</dbReference>
<accession>A0A1R2B261</accession>
<dbReference type="SUPFAM" id="SSF81799">
    <property type="entry name" value="Putative methyltransferase TM0872, insert domain"/>
    <property type="match status" value="1"/>
</dbReference>
<dbReference type="InterPro" id="IPR023397">
    <property type="entry name" value="SAM-dep_MeTrfase_MraW_recog"/>
</dbReference>
<dbReference type="OrthoDB" id="439808at2759"/>
<evidence type="ECO:0000256" key="2">
    <source>
        <dbReference type="ARBA" id="ARBA00022603"/>
    </source>
</evidence>
<dbReference type="GO" id="GO:0071424">
    <property type="term" value="F:rRNA (cytosine-N4-)-methyltransferase activity"/>
    <property type="evidence" value="ECO:0007669"/>
    <property type="project" value="TreeGrafter"/>
</dbReference>
<evidence type="ECO:0000256" key="3">
    <source>
        <dbReference type="ARBA" id="ARBA00022679"/>
    </source>
</evidence>
<dbReference type="Proteomes" id="UP000187209">
    <property type="component" value="Unassembled WGS sequence"/>
</dbReference>
<evidence type="ECO:0000313" key="6">
    <source>
        <dbReference type="EMBL" id="OMJ70839.1"/>
    </source>
</evidence>
<dbReference type="Pfam" id="PF01795">
    <property type="entry name" value="Methyltransf_5"/>
    <property type="match status" value="1"/>
</dbReference>
<evidence type="ECO:0000313" key="7">
    <source>
        <dbReference type="Proteomes" id="UP000187209"/>
    </source>
</evidence>
<comment type="caution">
    <text evidence="6">The sequence shown here is derived from an EMBL/GenBank/DDBJ whole genome shotgun (WGS) entry which is preliminary data.</text>
</comment>
<evidence type="ECO:0000256" key="4">
    <source>
        <dbReference type="ARBA" id="ARBA00022691"/>
    </source>
</evidence>
<name>A0A1R2B261_9CILI</name>
<dbReference type="NCBIfam" id="TIGR00006">
    <property type="entry name" value="16S rRNA (cytosine(1402)-N(4))-methyltransferase RsmH"/>
    <property type="match status" value="1"/>
</dbReference>
<dbReference type="PANTHER" id="PTHR11265">
    <property type="entry name" value="S-ADENOSYL-METHYLTRANSFERASE MRAW"/>
    <property type="match status" value="1"/>
</dbReference>
<dbReference type="InterPro" id="IPR029063">
    <property type="entry name" value="SAM-dependent_MTases_sf"/>
</dbReference>
<evidence type="ECO:0000256" key="1">
    <source>
        <dbReference type="ARBA" id="ARBA00010396"/>
    </source>
</evidence>
<dbReference type="PIRSF" id="PIRSF004486">
    <property type="entry name" value="MraW"/>
    <property type="match status" value="1"/>
</dbReference>
<dbReference type="EMBL" id="MPUH01001049">
    <property type="protein sequence ID" value="OMJ70839.1"/>
    <property type="molecule type" value="Genomic_DNA"/>
</dbReference>
<proteinExistence type="inferred from homology"/>
<sequence length="318" mass="36735">MNFFRKFGTGHYPVMWRDLIKVLEGNIKRTPKLFADCTLGAGGHSRCLLETFKDAYVIATDIDNEVIPVAKEFLHDFNDRISIHHSSYTKIYELPRFEDIFGKGKKFDGIVLDLGMSSFQLDNPDRGFSFKVHGDLDMRFDRTDSHCITAYKVINFASELELADIFSKYGEEKQSKFAAEIICKYRAEQKIATAAHLSKVLNYAFFISKSLNKYESITRCFQALRIFVNRELDNLEKVLNQAVNNLDEDGVLFVISFHSLEDDIVYRKMKELNGMSVGEFKTWNYISPGTEELRENSRSRSARLRYFIKKSPLVKTSI</sequence>
<protein>
    <submittedName>
        <fullName evidence="6">Uncharacterized protein</fullName>
    </submittedName>
</protein>
<dbReference type="HAMAP" id="MF_01007">
    <property type="entry name" value="16SrRNA_methyltr_H"/>
    <property type="match status" value="1"/>
</dbReference>
<keyword evidence="3" id="KW-0808">Transferase</keyword>
<keyword evidence="4" id="KW-0949">S-adenosyl-L-methionine</keyword>
<dbReference type="AlphaFoldDB" id="A0A1R2B261"/>
<dbReference type="CDD" id="cd02440">
    <property type="entry name" value="AdoMet_MTases"/>
    <property type="match status" value="1"/>
</dbReference>
<comment type="similarity">
    <text evidence="1">Belongs to the methyltransferase superfamily. RsmH family.</text>
</comment>
<dbReference type="GO" id="GO:0070475">
    <property type="term" value="P:rRNA base methylation"/>
    <property type="evidence" value="ECO:0007669"/>
    <property type="project" value="TreeGrafter"/>
</dbReference>
<evidence type="ECO:0000313" key="5">
    <source>
        <dbReference type="EMBL" id="OMJ65554.1"/>
    </source>
</evidence>
<reference evidence="6 7" key="1">
    <citation type="submission" date="2016-11" db="EMBL/GenBank/DDBJ databases">
        <title>The macronuclear genome of Stentor coeruleus: a giant cell with tiny introns.</title>
        <authorList>
            <person name="Slabodnick M."/>
            <person name="Ruby J.G."/>
            <person name="Reiff S.B."/>
            <person name="Swart E.C."/>
            <person name="Gosai S."/>
            <person name="Prabakaran S."/>
            <person name="Witkowska E."/>
            <person name="Larue G.E."/>
            <person name="Fisher S."/>
            <person name="Freeman R.M."/>
            <person name="Gunawardena J."/>
            <person name="Chu W."/>
            <person name="Stover N.A."/>
            <person name="Gregory B.D."/>
            <person name="Nowacki M."/>
            <person name="Derisi J."/>
            <person name="Roy S.W."/>
            <person name="Marshall W.F."/>
            <person name="Sood P."/>
        </authorList>
    </citation>
    <scope>NUCLEOTIDE SEQUENCE [LARGE SCALE GENOMIC DNA]</scope>
    <source>
        <strain evidence="6">WM001</strain>
    </source>
</reference>
<dbReference type="SUPFAM" id="SSF53335">
    <property type="entry name" value="S-adenosyl-L-methionine-dependent methyltransferases"/>
    <property type="match status" value="1"/>
</dbReference>